<dbReference type="PATRIC" id="fig|1245471.3.peg.2728"/>
<keyword evidence="3" id="KW-0804">Transcription</keyword>
<organism evidence="6 7">
    <name type="scientific">Metapseudomonas resinovorans NBRC 106553</name>
    <dbReference type="NCBI Taxonomy" id="1245471"/>
    <lineage>
        <taxon>Bacteria</taxon>
        <taxon>Pseudomonadati</taxon>
        <taxon>Pseudomonadota</taxon>
        <taxon>Gammaproteobacteria</taxon>
        <taxon>Pseudomonadales</taxon>
        <taxon>Pseudomonadaceae</taxon>
        <taxon>Metapseudomonas</taxon>
    </lineage>
</organism>
<dbReference type="PANTHER" id="PTHR47894:SF4">
    <property type="entry name" value="HTH-TYPE TRANSCRIPTIONAL REGULATOR GADX"/>
    <property type="match status" value="1"/>
</dbReference>
<keyword evidence="7" id="KW-1185">Reference proteome</keyword>
<evidence type="ECO:0000256" key="4">
    <source>
        <dbReference type="SAM" id="Coils"/>
    </source>
</evidence>
<dbReference type="Pfam" id="PF12833">
    <property type="entry name" value="HTH_18"/>
    <property type="match status" value="1"/>
</dbReference>
<accession>S6AVF1</accession>
<dbReference type="InterPro" id="IPR018060">
    <property type="entry name" value="HTH_AraC"/>
</dbReference>
<evidence type="ECO:0000256" key="1">
    <source>
        <dbReference type="ARBA" id="ARBA00023015"/>
    </source>
</evidence>
<dbReference type="eggNOG" id="COG2207">
    <property type="taxonomic scope" value="Bacteria"/>
</dbReference>
<dbReference type="AlphaFoldDB" id="S6AVF1"/>
<keyword evidence="4" id="KW-0175">Coiled coil</keyword>
<dbReference type="KEGG" id="pre:PCA10_26940"/>
<dbReference type="PROSITE" id="PS01124">
    <property type="entry name" value="HTH_ARAC_FAMILY_2"/>
    <property type="match status" value="1"/>
</dbReference>
<proteinExistence type="predicted"/>
<feature type="domain" description="HTH araC/xylS-type" evidence="5">
    <location>
        <begin position="236"/>
        <end position="334"/>
    </location>
</feature>
<dbReference type="InterPro" id="IPR032687">
    <property type="entry name" value="AraC-type_N"/>
</dbReference>
<gene>
    <name evidence="6" type="ORF">PCA10_26940</name>
</gene>
<evidence type="ECO:0000256" key="2">
    <source>
        <dbReference type="ARBA" id="ARBA00023125"/>
    </source>
</evidence>
<name>S6AVF1_METRE</name>
<protein>
    <submittedName>
        <fullName evidence="6">Putative AraC family transcriptional regulator</fullName>
    </submittedName>
</protein>
<dbReference type="HOGENOM" id="CLU_047522_1_2_6"/>
<dbReference type="Gene3D" id="1.10.10.60">
    <property type="entry name" value="Homeodomain-like"/>
    <property type="match status" value="1"/>
</dbReference>
<dbReference type="SUPFAM" id="SSF46689">
    <property type="entry name" value="Homeodomain-like"/>
    <property type="match status" value="1"/>
</dbReference>
<evidence type="ECO:0000256" key="3">
    <source>
        <dbReference type="ARBA" id="ARBA00023163"/>
    </source>
</evidence>
<evidence type="ECO:0000313" key="7">
    <source>
        <dbReference type="Proteomes" id="UP000015503"/>
    </source>
</evidence>
<dbReference type="Proteomes" id="UP000015503">
    <property type="component" value="Chromosome"/>
</dbReference>
<dbReference type="GO" id="GO:0005829">
    <property type="term" value="C:cytosol"/>
    <property type="evidence" value="ECO:0007669"/>
    <property type="project" value="TreeGrafter"/>
</dbReference>
<dbReference type="GO" id="GO:0003700">
    <property type="term" value="F:DNA-binding transcription factor activity"/>
    <property type="evidence" value="ECO:0007669"/>
    <property type="project" value="InterPro"/>
</dbReference>
<keyword evidence="2" id="KW-0238">DNA-binding</keyword>
<dbReference type="Pfam" id="PF12625">
    <property type="entry name" value="Arabinose_bd"/>
    <property type="match status" value="1"/>
</dbReference>
<feature type="coiled-coil region" evidence="4">
    <location>
        <begin position="264"/>
        <end position="291"/>
    </location>
</feature>
<dbReference type="InterPro" id="IPR009057">
    <property type="entry name" value="Homeodomain-like_sf"/>
</dbReference>
<dbReference type="STRING" id="1245471.PCA10_26940"/>
<dbReference type="SMART" id="SM00342">
    <property type="entry name" value="HTH_ARAC"/>
    <property type="match status" value="1"/>
</dbReference>
<reference evidence="6 7" key="1">
    <citation type="journal article" date="2013" name="Genome Announc.">
        <title>Complete Genome Sequence of the Carbazole Degrader Pseudomonas resinovorans Strain CA10 (NBRC 106553).</title>
        <authorList>
            <person name="Shintani M."/>
            <person name="Hosoyama A."/>
            <person name="Ohji S."/>
            <person name="Tsuchikane K."/>
            <person name="Takarada H."/>
            <person name="Yamazoe A."/>
            <person name="Fujita N."/>
            <person name="Nojiri H."/>
        </authorList>
    </citation>
    <scope>NUCLEOTIDE SEQUENCE [LARGE SCALE GENOMIC DNA]</scope>
    <source>
        <strain evidence="6 7">NBRC 106553</strain>
    </source>
</reference>
<dbReference type="PANTHER" id="PTHR47894">
    <property type="entry name" value="HTH-TYPE TRANSCRIPTIONAL REGULATOR GADX"/>
    <property type="match status" value="1"/>
</dbReference>
<evidence type="ECO:0000313" key="6">
    <source>
        <dbReference type="EMBL" id="BAN48426.1"/>
    </source>
</evidence>
<keyword evidence="1" id="KW-0805">Transcription regulation</keyword>
<sequence>MIFADMEPLIRTTSFGGFRELVSQLGHDPTLLLSRFRVRPELLDDEDARVPLRSLVGVMEQAADELGAADFGLRMADYQNLAVLGPIALMARNALTVGHALTEIVRFIGYHSSGVLLDLDRSDPESPRLVIEIKVPGPRRQMVELALGVAHNTMKLLCGPTFSAKALLLAGGSPLPLARYRRYFGCETYTNQACNALVISERQLAQRIEQHDPALHRVLVQYLSQAQQLAPTDPLDRVRRLVLRLLPTQQCRLPLVAEQLGLHERTLQRQLAELDCRFEELLEEIRQERADFYLVERDIPLSQIAGMLGYSEQSVFNRACRRWFDMTPGARRRQLLEQRRPADQPIRPPRR</sequence>
<evidence type="ECO:0000259" key="5">
    <source>
        <dbReference type="PROSITE" id="PS01124"/>
    </source>
</evidence>
<dbReference type="GO" id="GO:0000976">
    <property type="term" value="F:transcription cis-regulatory region binding"/>
    <property type="evidence" value="ECO:0007669"/>
    <property type="project" value="TreeGrafter"/>
</dbReference>
<dbReference type="EMBL" id="AP013068">
    <property type="protein sequence ID" value="BAN48426.1"/>
    <property type="molecule type" value="Genomic_DNA"/>
</dbReference>